<proteinExistence type="predicted"/>
<feature type="region of interest" description="Disordered" evidence="1">
    <location>
        <begin position="464"/>
        <end position="492"/>
    </location>
</feature>
<accession>A0A5M3XH26</accession>
<organism evidence="2 3">
    <name type="scientific">Acrocarpospora pleiomorpha</name>
    <dbReference type="NCBI Taxonomy" id="90975"/>
    <lineage>
        <taxon>Bacteria</taxon>
        <taxon>Bacillati</taxon>
        <taxon>Actinomycetota</taxon>
        <taxon>Actinomycetes</taxon>
        <taxon>Streptosporangiales</taxon>
        <taxon>Streptosporangiaceae</taxon>
        <taxon>Acrocarpospora</taxon>
    </lineage>
</organism>
<dbReference type="Proteomes" id="UP000377595">
    <property type="component" value="Unassembled WGS sequence"/>
</dbReference>
<evidence type="ECO:0000313" key="2">
    <source>
        <dbReference type="EMBL" id="GES17378.1"/>
    </source>
</evidence>
<dbReference type="InterPro" id="IPR052896">
    <property type="entry name" value="GGT-like_enzyme"/>
</dbReference>
<dbReference type="Gene3D" id="3.60.20.40">
    <property type="match status" value="1"/>
</dbReference>
<dbReference type="SUPFAM" id="SSF56235">
    <property type="entry name" value="N-terminal nucleophile aminohydrolases (Ntn hydrolases)"/>
    <property type="match status" value="1"/>
</dbReference>
<dbReference type="PRINTS" id="PR01210">
    <property type="entry name" value="GGTRANSPTASE"/>
</dbReference>
<name>A0A5M3XH26_9ACTN</name>
<dbReference type="PANTHER" id="PTHR43881:SF5">
    <property type="entry name" value="GAMMA-GLUTAMYLTRANSPEPTIDASE"/>
    <property type="match status" value="1"/>
</dbReference>
<sequence>MSAGGNALDAALAAATALTVVYPHQCALGGDLVALVRLPGPDGPGSAAVHAVVSAGAAPAALTPTGLPGPAMPRQGPHTVTVPGVVAGWQALASLGARLPLSDPLRYAQGLAERGSTVTAGLRRALGSRAEAVLADPGLRALFAPDGDLPATGARFTQPALARTLAHLADDPASFYHGEIADRLVAGLRAAGGLHTAADFAAHHAEVVPALATRLGPDTWWAAPPPTAGPLLLGVAAAAGGDTALLDACLRAVQVRLRHLGDPRTAPVNIPAILALDSRDDPGPATPWSEPPAHGDTVAVSASDDSGLSVVLIQSVFQTFGAGLLEPRTGIVLHNRGAAFSLDPASPARLTPGSRPPHTLCPLIVDSPTGVLAIGCQGGRAQPWILAQVAPVLLADPEQDPADVLARPRWVVGDVDLGHDRTTLVAEPGLGAVLAAARSRDLPVDERAGPEDIAGHVQLTRHRVAPDGTTRLDAASDPRADGAGELIEEGRR</sequence>
<feature type="compositionally biased region" description="Basic and acidic residues" evidence="1">
    <location>
        <begin position="474"/>
        <end position="492"/>
    </location>
</feature>
<gene>
    <name evidence="2" type="primary">ggt_1</name>
    <name evidence="2" type="ORF">Aple_002730</name>
</gene>
<dbReference type="InterPro" id="IPR043137">
    <property type="entry name" value="GGT_ssub_C"/>
</dbReference>
<protein>
    <submittedName>
        <fullName evidence="2">Gamma-glutamyltranspeptidase</fullName>
    </submittedName>
</protein>
<evidence type="ECO:0000313" key="3">
    <source>
        <dbReference type="Proteomes" id="UP000377595"/>
    </source>
</evidence>
<reference evidence="2 3" key="1">
    <citation type="submission" date="2019-10" db="EMBL/GenBank/DDBJ databases">
        <title>Whole genome shotgun sequence of Acrocarpospora pleiomorpha NBRC 16267.</title>
        <authorList>
            <person name="Ichikawa N."/>
            <person name="Kimura A."/>
            <person name="Kitahashi Y."/>
            <person name="Komaki H."/>
            <person name="Oguchi A."/>
        </authorList>
    </citation>
    <scope>NUCLEOTIDE SEQUENCE [LARGE SCALE GENOMIC DNA]</scope>
    <source>
        <strain evidence="2 3">NBRC 16267</strain>
    </source>
</reference>
<dbReference type="Pfam" id="PF01019">
    <property type="entry name" value="G_glu_transpept"/>
    <property type="match status" value="1"/>
</dbReference>
<dbReference type="AlphaFoldDB" id="A0A5M3XH26"/>
<keyword evidence="3" id="KW-1185">Reference proteome</keyword>
<dbReference type="EMBL" id="BLAF01000004">
    <property type="protein sequence ID" value="GES17378.1"/>
    <property type="molecule type" value="Genomic_DNA"/>
</dbReference>
<comment type="caution">
    <text evidence="2">The sequence shown here is derived from an EMBL/GenBank/DDBJ whole genome shotgun (WGS) entry which is preliminary data.</text>
</comment>
<evidence type="ECO:0000256" key="1">
    <source>
        <dbReference type="SAM" id="MobiDB-lite"/>
    </source>
</evidence>
<dbReference type="PANTHER" id="PTHR43881">
    <property type="entry name" value="GAMMA-GLUTAMYLTRANSPEPTIDASE (AFU_ORTHOLOGUE AFUA_4G13580)"/>
    <property type="match status" value="1"/>
</dbReference>
<feature type="region of interest" description="Disordered" evidence="1">
    <location>
        <begin position="279"/>
        <end position="300"/>
    </location>
</feature>
<dbReference type="InterPro" id="IPR029055">
    <property type="entry name" value="Ntn_hydrolases_N"/>
</dbReference>